<dbReference type="Pfam" id="PF04616">
    <property type="entry name" value="Glyco_hydro_43"/>
    <property type="match status" value="1"/>
</dbReference>
<name>A0ABT1JD30_ACTCY</name>
<dbReference type="SMART" id="SM00560">
    <property type="entry name" value="LamGL"/>
    <property type="match status" value="1"/>
</dbReference>
<dbReference type="Proteomes" id="UP000791080">
    <property type="component" value="Unassembled WGS sequence"/>
</dbReference>
<dbReference type="InterPro" id="IPR050727">
    <property type="entry name" value="GH43_arabinanases"/>
</dbReference>
<dbReference type="InterPro" id="IPR023296">
    <property type="entry name" value="Glyco_hydro_beta-prop_sf"/>
</dbReference>
<gene>
    <name evidence="9" type="ORF">G443_000404</name>
</gene>
<sequence length="996" mass="107265">MPHGRRPRPARHRLAALVAAALTPALVAASLWSETATATPHPAPPEPEAATEPYAGYLFAYFTGEGRPDGEQVYFALSRGNDPLRWDELNDGQPVLSSTLGDEGVRDPFLIRSPEGDRFYLIATDLRIHGNGDWDGAQRHGSRSIMVWDSTDLVSWSEQRSVEVSPPNAGNTWAPKAHWSEELDAYVVFWASKLYAEDDPDHTGTSHNRMMYATTRDFVSFSEAQVWHDPGHSVIDSAVIEHEGVYHRFTKDERDPDSSSPCAKFLVAERSTELTSISWDFVADCVGRASEDSPGVERGEGPAVFRANSGDRWHLFIDEFGGRGYVPFETTDLDSGRWTMSSDYRLPPGARHGSVIPLTQAEHDRLAGGPVPPVEADESGLVAHWPLDGAAGEPEAGSRAVDVSGHGYHGTLHGDVRWVGDALEFGGTDGHVALPDHLLSGLDAVTVSADVWVDPAQPTPYFLYGFGNTDRAGVGDGYLFATGGTEDSGLRAALATGDWSTEQQVAAERGLPRGGWRHLTHTVDGGTAVLYLDGVEVARNEGITIRPGDIGGGRTTANYLGRSQYSADHHLTGRLRDVRLHNRALSAEEVAGLSRNGTVIRGVDLPELAVPAVIDPVGATVTLPVEPGTRRHWLSPVLELAPGASVSPDGRRRVDLREPLTYTVTSPSGASRDWTVVARELRTPVLPGYHADPDIAVFGDTYYLYPTTDGFPGWGSTTFSVFSSKDLVNWTDHGVILDLGTDVPWADRNAWAPTIAERDGRYYFYFTAAQQVGVAVADSPLGPFEDVGAPLVSANPGGVGQAIDPAAFVDEDGQAYLYWGNGAPFVVPLNEDMVSFDPSSVRRLSGLDEFREGLFVVRRGDTYHLTYSIDDTRSPDYRVGYATADSPLGPFTSHGVILSGDPAQGILGTGHNSVLRVPGTDDWYIAYHRFAVPDGDGTHRETTLDRLTFGADGLAEPVVPTLEGVAPHPVPVPSVATPLGLPGCAGTPGRCAPDDD</sequence>
<dbReference type="PANTHER" id="PTHR43301:SF3">
    <property type="entry name" value="ARABINAN ENDO-1,5-ALPHA-L-ARABINOSIDASE A-RELATED"/>
    <property type="match status" value="1"/>
</dbReference>
<evidence type="ECO:0000256" key="1">
    <source>
        <dbReference type="ARBA" id="ARBA00004834"/>
    </source>
</evidence>
<dbReference type="InterPro" id="IPR006710">
    <property type="entry name" value="Glyco_hydro_43"/>
</dbReference>
<comment type="caution">
    <text evidence="9">The sequence shown here is derived from an EMBL/GenBank/DDBJ whole genome shotgun (WGS) entry which is preliminary data.</text>
</comment>
<dbReference type="Pfam" id="PF13385">
    <property type="entry name" value="Laminin_G_3"/>
    <property type="match status" value="1"/>
</dbReference>
<dbReference type="Gene3D" id="2.60.40.2340">
    <property type="match status" value="1"/>
</dbReference>
<feature type="signal peptide" evidence="7">
    <location>
        <begin position="1"/>
        <end position="38"/>
    </location>
</feature>
<evidence type="ECO:0000259" key="8">
    <source>
        <dbReference type="SMART" id="SM00560"/>
    </source>
</evidence>
<keyword evidence="6" id="KW-0326">Glycosidase</keyword>
<keyword evidence="5" id="KW-1015">Disulfide bond</keyword>
<evidence type="ECO:0000313" key="10">
    <source>
        <dbReference type="Proteomes" id="UP000791080"/>
    </source>
</evidence>
<dbReference type="RefSeq" id="WP_051314397.1">
    <property type="nucleotide sequence ID" value="NZ_AUBJ02000001.1"/>
</dbReference>
<dbReference type="PANTHER" id="PTHR43301">
    <property type="entry name" value="ARABINAN ENDO-1,5-ALPHA-L-ARABINOSIDASE"/>
    <property type="match status" value="1"/>
</dbReference>
<dbReference type="InterPro" id="IPR006558">
    <property type="entry name" value="LamG-like"/>
</dbReference>
<dbReference type="InterPro" id="IPR013320">
    <property type="entry name" value="ConA-like_dom_sf"/>
</dbReference>
<evidence type="ECO:0000256" key="6">
    <source>
        <dbReference type="ARBA" id="ARBA00023295"/>
    </source>
</evidence>
<dbReference type="SUPFAM" id="SSF75005">
    <property type="entry name" value="Arabinanase/levansucrase/invertase"/>
    <property type="match status" value="2"/>
</dbReference>
<keyword evidence="10" id="KW-1185">Reference proteome</keyword>
<dbReference type="EMBL" id="AUBJ02000001">
    <property type="protein sequence ID" value="MCP2330134.1"/>
    <property type="molecule type" value="Genomic_DNA"/>
</dbReference>
<evidence type="ECO:0000256" key="7">
    <source>
        <dbReference type="SAM" id="SignalP"/>
    </source>
</evidence>
<evidence type="ECO:0000256" key="3">
    <source>
        <dbReference type="ARBA" id="ARBA00022729"/>
    </source>
</evidence>
<keyword evidence="4" id="KW-0378">Hydrolase</keyword>
<evidence type="ECO:0000256" key="4">
    <source>
        <dbReference type="ARBA" id="ARBA00022801"/>
    </source>
</evidence>
<protein>
    <submittedName>
        <fullName evidence="9">Concanavalin A-like lectin/glucanases superfamily protein</fullName>
    </submittedName>
</protein>
<proteinExistence type="inferred from homology"/>
<feature type="chain" id="PRO_5045214019" evidence="7">
    <location>
        <begin position="39"/>
        <end position="996"/>
    </location>
</feature>
<dbReference type="SUPFAM" id="SSF49899">
    <property type="entry name" value="Concanavalin A-like lectins/glucanases"/>
    <property type="match status" value="1"/>
</dbReference>
<comment type="pathway">
    <text evidence="1">Glycan metabolism; L-arabinan degradation.</text>
</comment>
<feature type="domain" description="LamG-like jellyroll fold" evidence="8">
    <location>
        <begin position="443"/>
        <end position="588"/>
    </location>
</feature>
<keyword evidence="3 7" id="KW-0732">Signal</keyword>
<dbReference type="CDD" id="cd09004">
    <property type="entry name" value="GH43_bXyl-like"/>
    <property type="match status" value="1"/>
</dbReference>
<organism evidence="9 10">
    <name type="scientific">Actinoalloteichus caeruleus DSM 43889</name>
    <dbReference type="NCBI Taxonomy" id="1120930"/>
    <lineage>
        <taxon>Bacteria</taxon>
        <taxon>Bacillati</taxon>
        <taxon>Actinomycetota</taxon>
        <taxon>Actinomycetes</taxon>
        <taxon>Pseudonocardiales</taxon>
        <taxon>Pseudonocardiaceae</taxon>
        <taxon>Actinoalloteichus</taxon>
        <taxon>Actinoalloteichus cyanogriseus</taxon>
    </lineage>
</organism>
<accession>A0ABT1JD30</accession>
<dbReference type="Gene3D" id="2.115.10.20">
    <property type="entry name" value="Glycosyl hydrolase domain, family 43"/>
    <property type="match status" value="2"/>
</dbReference>
<reference evidence="9 10" key="1">
    <citation type="submission" date="2013-07" db="EMBL/GenBank/DDBJ databases">
        <authorList>
            <consortium name="DOE Joint Genome Institute"/>
            <person name="Reeve W."/>
            <person name="Huntemann M."/>
            <person name="Han J."/>
            <person name="Chen A."/>
            <person name="Kyrpides N."/>
            <person name="Mavromatis K."/>
            <person name="Markowitz V."/>
            <person name="Palaniappan K."/>
            <person name="Ivanova N."/>
            <person name="Schaumberg A."/>
            <person name="Pati A."/>
            <person name="Liolios K."/>
            <person name="Nordberg H.P."/>
            <person name="Cantor M.N."/>
            <person name="Hua S.X."/>
            <person name="Woyke T."/>
        </authorList>
    </citation>
    <scope>NUCLEOTIDE SEQUENCE [LARGE SCALE GENOMIC DNA]</scope>
    <source>
        <strain evidence="9 10">DSM 43889</strain>
    </source>
</reference>
<evidence type="ECO:0000256" key="5">
    <source>
        <dbReference type="ARBA" id="ARBA00023157"/>
    </source>
</evidence>
<dbReference type="Gene3D" id="2.60.120.200">
    <property type="match status" value="1"/>
</dbReference>
<evidence type="ECO:0000313" key="9">
    <source>
        <dbReference type="EMBL" id="MCP2330134.1"/>
    </source>
</evidence>
<evidence type="ECO:0000256" key="2">
    <source>
        <dbReference type="ARBA" id="ARBA00009865"/>
    </source>
</evidence>
<comment type="similarity">
    <text evidence="2">Belongs to the glycosyl hydrolase 43 family.</text>
</comment>
<dbReference type="CDD" id="cd08983">
    <property type="entry name" value="GH43_Bt3655-like"/>
    <property type="match status" value="1"/>
</dbReference>
<reference evidence="9 10" key="2">
    <citation type="submission" date="2022-06" db="EMBL/GenBank/DDBJ databases">
        <title>Genomic Encyclopedia of Type Strains, Phase I: the one thousand microbial genomes (KMG-I) project.</title>
        <authorList>
            <person name="Kyrpides N."/>
        </authorList>
    </citation>
    <scope>NUCLEOTIDE SEQUENCE [LARGE SCALE GENOMIC DNA]</scope>
    <source>
        <strain evidence="9 10">DSM 43889</strain>
    </source>
</reference>